<organism evidence="1 2">
    <name type="scientific">Sphagnum jensenii</name>
    <dbReference type="NCBI Taxonomy" id="128206"/>
    <lineage>
        <taxon>Eukaryota</taxon>
        <taxon>Viridiplantae</taxon>
        <taxon>Streptophyta</taxon>
        <taxon>Embryophyta</taxon>
        <taxon>Bryophyta</taxon>
        <taxon>Sphagnophytina</taxon>
        <taxon>Sphagnopsida</taxon>
        <taxon>Sphagnales</taxon>
        <taxon>Sphagnaceae</taxon>
        <taxon>Sphagnum</taxon>
    </lineage>
</organism>
<comment type="caution">
    <text evidence="1">The sequence shown here is derived from an EMBL/GenBank/DDBJ whole genome shotgun (WGS) entry which is preliminary data.</text>
</comment>
<evidence type="ECO:0000313" key="2">
    <source>
        <dbReference type="Proteomes" id="UP001497444"/>
    </source>
</evidence>
<gene>
    <name evidence="1" type="ORF">CSSPJE1EN1_LOCUS26604</name>
</gene>
<sequence>MASDNSSETYWDEVTRIGTAAFLKEVVRLKKAVVDNELAEHVDAEQTAGGILMNAAFDLDPHLKSQNKP</sequence>
<evidence type="ECO:0000313" key="1">
    <source>
        <dbReference type="EMBL" id="CAK9251226.1"/>
    </source>
</evidence>
<keyword evidence="2" id="KW-1185">Reference proteome</keyword>
<name>A0ABP0V9X4_9BRYO</name>
<dbReference type="Proteomes" id="UP001497444">
    <property type="component" value="Unassembled WGS sequence"/>
</dbReference>
<reference evidence="1" key="1">
    <citation type="submission" date="2024-02" db="EMBL/GenBank/DDBJ databases">
        <authorList>
            <consortium name="ELIXIR-Norway"/>
            <consortium name="Elixir Norway"/>
        </authorList>
    </citation>
    <scope>NUCLEOTIDE SEQUENCE</scope>
</reference>
<protein>
    <submittedName>
        <fullName evidence="1">Uncharacterized protein</fullName>
    </submittedName>
</protein>
<proteinExistence type="predicted"/>
<accession>A0ABP0V9X4</accession>
<dbReference type="EMBL" id="CAXAQS010000347">
    <property type="protein sequence ID" value="CAK9251226.1"/>
    <property type="molecule type" value="Genomic_DNA"/>
</dbReference>